<gene>
    <name evidence="1" type="ordered locus">Hbut_1008</name>
</gene>
<proteinExistence type="predicted"/>
<dbReference type="Proteomes" id="UP000002593">
    <property type="component" value="Chromosome"/>
</dbReference>
<keyword evidence="2" id="KW-1185">Reference proteome</keyword>
<sequence>MKRKGLPVISRILVLLSCYDYRLEAEKFGVVKQTIHPMVASARKKYKPVYHIKDLRPLGFATILATMRDRELWRKLANTNSVEYIENHVVLGRYVSSIVLTVDGHIIVTYNVPKILLDDAVSVVEKWYTDRQGEVVVGETMPVRNCAGVVGQLALPSLEQHYHVARMFEEYRSRMPFMDYILLSILDHDPLLPLSDVRNLVHAIEARIEKEIGEGLLRYRYVLRHYRSLSEKGVLGRARIPKIIEEPKTAISIIAEEKCAPKLYAYAAAYLASSRMFISKSTLVVGLYVPQTVVNRLAEEAYDCIIEAYVPVKGFLAPFPFEMYDPIRDEWSLEPVSQDIVNLLRKFRLLA</sequence>
<dbReference type="HOGENOM" id="CLU_788959_0_0_2"/>
<organism evidence="1 2">
    <name type="scientific">Hyperthermus butylicus (strain DSM 5456 / JCM 9403 / PLM1-5)</name>
    <dbReference type="NCBI Taxonomy" id="415426"/>
    <lineage>
        <taxon>Archaea</taxon>
        <taxon>Thermoproteota</taxon>
        <taxon>Thermoprotei</taxon>
        <taxon>Desulfurococcales</taxon>
        <taxon>Pyrodictiaceae</taxon>
        <taxon>Hyperthermus</taxon>
    </lineage>
</organism>
<dbReference type="EMBL" id="CP000493">
    <property type="protein sequence ID" value="ABM80855.1"/>
    <property type="molecule type" value="Genomic_DNA"/>
</dbReference>
<reference evidence="1 2" key="1">
    <citation type="journal article" date="2007" name="Archaea">
        <title>The genome of Hyperthermus butylicus: a sulfur-reducing, peptide fermenting, neutrophilic Crenarchaeote growing up to 108 degrees C.</title>
        <authorList>
            <person name="Brugger K."/>
            <person name="Chen L."/>
            <person name="Stark M."/>
            <person name="Zibat A."/>
            <person name="Redder P."/>
            <person name="Ruepp A."/>
            <person name="Awayez M."/>
            <person name="She Q."/>
            <person name="Garrett R.A."/>
            <person name="Klenk H.P."/>
        </authorList>
    </citation>
    <scope>NUCLEOTIDE SEQUENCE [LARGE SCALE GENOMIC DNA]</scope>
    <source>
        <strain evidence="2">DSM 5456 / JCM 9403 / PLM1-5</strain>
    </source>
</reference>
<name>A2BLJ4_HYPBU</name>
<evidence type="ECO:0000313" key="2">
    <source>
        <dbReference type="Proteomes" id="UP000002593"/>
    </source>
</evidence>
<accession>A2BLJ4</accession>
<dbReference type="KEGG" id="hbu:Hbut_1008"/>
<evidence type="ECO:0000313" key="1">
    <source>
        <dbReference type="EMBL" id="ABM80855.1"/>
    </source>
</evidence>
<dbReference type="EnsemblBacteria" id="ABM80855">
    <property type="protein sequence ID" value="ABM80855"/>
    <property type="gene ID" value="Hbut_1008"/>
</dbReference>
<protein>
    <submittedName>
        <fullName evidence="1">Uncharacterized protein</fullName>
    </submittedName>
</protein>
<dbReference type="eggNOG" id="arCOG10956">
    <property type="taxonomic scope" value="Archaea"/>
</dbReference>
<dbReference type="AlphaFoldDB" id="A2BLJ4"/>